<evidence type="ECO:0000313" key="2">
    <source>
        <dbReference type="Proteomes" id="UP000030428"/>
    </source>
</evidence>
<reference evidence="1 2" key="1">
    <citation type="journal article" date="2016" name="Front. Microbiol.">
        <title>Single-Cell (Meta-)Genomics of a Dimorphic Candidatus Thiomargarita nelsonii Reveals Genomic Plasticity.</title>
        <authorList>
            <person name="Flood B.E."/>
            <person name="Fliss P."/>
            <person name="Jones D.S."/>
            <person name="Dick G.J."/>
            <person name="Jain S."/>
            <person name="Kaster A.K."/>
            <person name="Winkel M."/>
            <person name="Mussmann M."/>
            <person name="Bailey J."/>
        </authorList>
    </citation>
    <scope>NUCLEOTIDE SEQUENCE [LARGE SCALE GENOMIC DNA]</scope>
    <source>
        <strain evidence="1">Hydrate Ridge</strain>
    </source>
</reference>
<protein>
    <submittedName>
        <fullName evidence="1">Uncharacterized protein</fullName>
    </submittedName>
</protein>
<dbReference type="Proteomes" id="UP000030428">
    <property type="component" value="Unassembled WGS sequence"/>
</dbReference>
<proteinExistence type="predicted"/>
<dbReference type="Gene3D" id="3.20.20.370">
    <property type="entry name" value="Glycoside hydrolase/deacetylase"/>
    <property type="match status" value="1"/>
</dbReference>
<dbReference type="EMBL" id="JSZA02000067">
    <property type="protein sequence ID" value="KHD10081.1"/>
    <property type="molecule type" value="Genomic_DNA"/>
</dbReference>
<gene>
    <name evidence="1" type="ORF">PN36_17530</name>
</gene>
<accession>A0A0A6PAB8</accession>
<sequence length="432" mass="51046">MVKQTKKEKYTIKALKRYWQQSEELIEQLPFPRQEKPIKETLPPLMRLIELPEWAQTVGISGKLLVPAWTIGKNEGPEWQRVDWLSAAFWYLNGNAERAFEEQYGSIHSYSFKLKGWDSRIWERAWVNRIALFLRCWAARTLSQSEDRLFGSLPVAEIVLTHDVDAVSKTMAIRFKQTAFHSFNLVRNLSQGEVLKAKNKLYKAVRFMMSFDDYWCFDKIIKLEEKYNVRSQFNFYGGQGGWQRTLKQMLLDPAYNVQQPKLNQQLQRLHNGGWTIGLHQSYDAWDNANSMWYEKERVEQAVDIPVKVCRQHWLRFGWQKTWQAQQDAGFELDTTLGFNDRAGFRHSAALLHHPWNNDSEMKLSVLPMVLMDSHLYDYQDLEEQERQQQIDYWLDEIKAVGGTATIIWHQRVMSQDYGWESGYNDLLSKIKD</sequence>
<keyword evidence="2" id="KW-1185">Reference proteome</keyword>
<dbReference type="GO" id="GO:0005975">
    <property type="term" value="P:carbohydrate metabolic process"/>
    <property type="evidence" value="ECO:0007669"/>
    <property type="project" value="InterPro"/>
</dbReference>
<comment type="caution">
    <text evidence="1">The sequence shown here is derived from an EMBL/GenBank/DDBJ whole genome shotgun (WGS) entry which is preliminary data.</text>
</comment>
<dbReference type="SUPFAM" id="SSF88713">
    <property type="entry name" value="Glycoside hydrolase/deacetylase"/>
    <property type="match status" value="1"/>
</dbReference>
<evidence type="ECO:0000313" key="1">
    <source>
        <dbReference type="EMBL" id="KHD10081.1"/>
    </source>
</evidence>
<dbReference type="InterPro" id="IPR011330">
    <property type="entry name" value="Glyco_hydro/deAcase_b/a-brl"/>
</dbReference>
<name>A0A0A6PAB8_9GAMM</name>
<organism evidence="1 2">
    <name type="scientific">Candidatus Thiomargarita nelsonii</name>
    <dbReference type="NCBI Taxonomy" id="1003181"/>
    <lineage>
        <taxon>Bacteria</taxon>
        <taxon>Pseudomonadati</taxon>
        <taxon>Pseudomonadota</taxon>
        <taxon>Gammaproteobacteria</taxon>
        <taxon>Thiotrichales</taxon>
        <taxon>Thiotrichaceae</taxon>
        <taxon>Thiomargarita</taxon>
    </lineage>
</organism>
<dbReference type="AlphaFoldDB" id="A0A0A6PAB8"/>